<dbReference type="Gene3D" id="3.40.50.1360">
    <property type="match status" value="1"/>
</dbReference>
<evidence type="ECO:0000256" key="3">
    <source>
        <dbReference type="ARBA" id="ARBA00004961"/>
    </source>
</evidence>
<comment type="catalytic activity">
    <reaction evidence="1 7">
        <text>6-phospho-D-glucono-1,5-lactone + H2O = 6-phospho-D-gluconate + H(+)</text>
        <dbReference type="Rhea" id="RHEA:12556"/>
        <dbReference type="ChEBI" id="CHEBI:15377"/>
        <dbReference type="ChEBI" id="CHEBI:15378"/>
        <dbReference type="ChEBI" id="CHEBI:57955"/>
        <dbReference type="ChEBI" id="CHEBI:58759"/>
        <dbReference type="EC" id="3.1.1.31"/>
    </reaction>
</comment>
<name>A0A1E7QA65_9GAMM</name>
<dbReference type="EMBL" id="MKEK01000001">
    <property type="protein sequence ID" value="OEY71030.1"/>
    <property type="molecule type" value="Genomic_DNA"/>
</dbReference>
<dbReference type="InterPro" id="IPR005900">
    <property type="entry name" value="6-phosphogluconolactonase_DevB"/>
</dbReference>
<dbReference type="UniPathway" id="UPA00115">
    <property type="reaction ID" value="UER00409"/>
</dbReference>
<keyword evidence="10" id="KW-1185">Reference proteome</keyword>
<evidence type="ECO:0000256" key="4">
    <source>
        <dbReference type="ARBA" id="ARBA00010662"/>
    </source>
</evidence>
<reference evidence="10" key="1">
    <citation type="submission" date="2016-09" db="EMBL/GenBank/DDBJ databases">
        <authorList>
            <person name="Wan X."/>
            <person name="Hou S."/>
        </authorList>
    </citation>
    <scope>NUCLEOTIDE SEQUENCE [LARGE SCALE GENOMIC DNA]</scope>
    <source>
        <strain evidence="10">KH87</strain>
    </source>
</reference>
<evidence type="ECO:0000256" key="6">
    <source>
        <dbReference type="ARBA" id="ARBA00020337"/>
    </source>
</evidence>
<dbReference type="Proteomes" id="UP000242258">
    <property type="component" value="Unassembled WGS sequence"/>
</dbReference>
<sequence length="229" mass="24914">MHLNHFADSAALNKQFAAQLVEILQQAISQRGEAILVVSGGRTPQALFQQLSQADLAWDKVTITLADDRWLADDQADSNERLVKASLLQNRAANAKFISLYAKADSAFTGVTAVLPRIAVLPTFDAVILGMGEDGHTASLFPCSEQINEGLAEDAPAVLAVKPSTAPYERISLSKSRLENTRHLFLHLVGAGKKTVLDQAMADNDVKSMPIRAFLQHPQLTVEVMYAEH</sequence>
<gene>
    <name evidence="7" type="primary">pgl</name>
    <name evidence="9" type="ORF">BI198_08995</name>
</gene>
<dbReference type="GO" id="GO:0005975">
    <property type="term" value="P:carbohydrate metabolic process"/>
    <property type="evidence" value="ECO:0007669"/>
    <property type="project" value="UniProtKB-UniRule"/>
</dbReference>
<evidence type="ECO:0000256" key="7">
    <source>
        <dbReference type="RuleBase" id="RU365095"/>
    </source>
</evidence>
<dbReference type="InterPro" id="IPR006148">
    <property type="entry name" value="Glc/Gal-6P_isomerase"/>
</dbReference>
<comment type="pathway">
    <text evidence="3 7">Carbohydrate degradation; pentose phosphate pathway; D-ribulose 5-phosphate from D-glucose 6-phosphate (oxidative stage): step 2/3.</text>
</comment>
<organism evidence="9 10">
    <name type="scientific">Rheinheimera salexigens</name>
    <dbReference type="NCBI Taxonomy" id="1628148"/>
    <lineage>
        <taxon>Bacteria</taxon>
        <taxon>Pseudomonadati</taxon>
        <taxon>Pseudomonadota</taxon>
        <taxon>Gammaproteobacteria</taxon>
        <taxon>Chromatiales</taxon>
        <taxon>Chromatiaceae</taxon>
        <taxon>Rheinheimera</taxon>
    </lineage>
</organism>
<proteinExistence type="inferred from homology"/>
<evidence type="ECO:0000259" key="8">
    <source>
        <dbReference type="Pfam" id="PF01182"/>
    </source>
</evidence>
<dbReference type="OrthoDB" id="9810967at2"/>
<dbReference type="EC" id="3.1.1.31" evidence="5 7"/>
<dbReference type="Pfam" id="PF01182">
    <property type="entry name" value="Glucosamine_iso"/>
    <property type="match status" value="1"/>
</dbReference>
<comment type="function">
    <text evidence="2 7">Hydrolysis of 6-phosphogluconolactone to 6-phosphogluconate.</text>
</comment>
<dbReference type="GO" id="GO:0017057">
    <property type="term" value="F:6-phosphogluconolactonase activity"/>
    <property type="evidence" value="ECO:0007669"/>
    <property type="project" value="UniProtKB-UniRule"/>
</dbReference>
<evidence type="ECO:0000256" key="2">
    <source>
        <dbReference type="ARBA" id="ARBA00002681"/>
    </source>
</evidence>
<evidence type="ECO:0000256" key="5">
    <source>
        <dbReference type="ARBA" id="ARBA00013198"/>
    </source>
</evidence>
<dbReference type="NCBIfam" id="TIGR01198">
    <property type="entry name" value="pgl"/>
    <property type="match status" value="1"/>
</dbReference>
<dbReference type="GO" id="GO:0006098">
    <property type="term" value="P:pentose-phosphate shunt"/>
    <property type="evidence" value="ECO:0007669"/>
    <property type="project" value="UniProtKB-UniPathway"/>
</dbReference>
<dbReference type="CDD" id="cd01400">
    <property type="entry name" value="6PGL"/>
    <property type="match status" value="1"/>
</dbReference>
<protein>
    <recommendedName>
        <fullName evidence="6 7">6-phosphogluconolactonase</fullName>
        <shortName evidence="7">6PGL</shortName>
        <ecNumber evidence="5 7">3.1.1.31</ecNumber>
    </recommendedName>
</protein>
<dbReference type="InterPro" id="IPR037171">
    <property type="entry name" value="NagB/RpiA_transferase-like"/>
</dbReference>
<evidence type="ECO:0000313" key="9">
    <source>
        <dbReference type="EMBL" id="OEY71030.1"/>
    </source>
</evidence>
<dbReference type="AlphaFoldDB" id="A0A1E7QA65"/>
<dbReference type="SUPFAM" id="SSF100950">
    <property type="entry name" value="NagB/RpiA/CoA transferase-like"/>
    <property type="match status" value="1"/>
</dbReference>
<feature type="domain" description="Glucosamine/galactosamine-6-phosphate isomerase" evidence="8">
    <location>
        <begin position="8"/>
        <end position="217"/>
    </location>
</feature>
<evidence type="ECO:0000256" key="1">
    <source>
        <dbReference type="ARBA" id="ARBA00000832"/>
    </source>
</evidence>
<comment type="caution">
    <text evidence="9">The sequence shown here is derived from an EMBL/GenBank/DDBJ whole genome shotgun (WGS) entry which is preliminary data.</text>
</comment>
<keyword evidence="7" id="KW-0378">Hydrolase</keyword>
<dbReference type="STRING" id="1628148.BI198_08995"/>
<dbReference type="PANTHER" id="PTHR11054:SF0">
    <property type="entry name" value="6-PHOSPHOGLUCONOLACTONASE"/>
    <property type="match status" value="1"/>
</dbReference>
<dbReference type="InterPro" id="IPR039104">
    <property type="entry name" value="6PGL"/>
</dbReference>
<accession>A0A1E7QA65</accession>
<evidence type="ECO:0000313" key="10">
    <source>
        <dbReference type="Proteomes" id="UP000242258"/>
    </source>
</evidence>
<dbReference type="PANTHER" id="PTHR11054">
    <property type="entry name" value="6-PHOSPHOGLUCONOLACTONASE"/>
    <property type="match status" value="1"/>
</dbReference>
<comment type="similarity">
    <text evidence="4 7">Belongs to the glucosamine/galactosamine-6-phosphate isomerase family. 6-phosphogluconolactonase subfamily.</text>
</comment>